<evidence type="ECO:0000256" key="2">
    <source>
        <dbReference type="ARBA" id="ARBA00004496"/>
    </source>
</evidence>
<evidence type="ECO:0000256" key="1">
    <source>
        <dbReference type="ARBA" id="ARBA00003681"/>
    </source>
</evidence>
<keyword evidence="11" id="KW-1185">Reference proteome</keyword>
<dbReference type="NCBIfam" id="TIGR01003">
    <property type="entry name" value="PTS_HPr_family"/>
    <property type="match status" value="1"/>
</dbReference>
<dbReference type="EMBL" id="LGIQ01000001">
    <property type="protein sequence ID" value="KNB74778.1"/>
    <property type="molecule type" value="Genomic_DNA"/>
</dbReference>
<dbReference type="SUPFAM" id="SSF55594">
    <property type="entry name" value="HPr-like"/>
    <property type="match status" value="1"/>
</dbReference>
<dbReference type="Proteomes" id="UP000319578">
    <property type="component" value="Unassembled WGS sequence"/>
</dbReference>
<dbReference type="InterPro" id="IPR001020">
    <property type="entry name" value="PTS_HPr_His_P_site"/>
</dbReference>
<evidence type="ECO:0000256" key="4">
    <source>
        <dbReference type="ARBA" id="ARBA00022490"/>
    </source>
</evidence>
<gene>
    <name evidence="9" type="ORF">ADS79_00165</name>
    <name evidence="8" type="ORF">BRE01_56230</name>
</gene>
<evidence type="ECO:0000259" key="7">
    <source>
        <dbReference type="PROSITE" id="PS51350"/>
    </source>
</evidence>
<dbReference type="PANTHER" id="PTHR33705:SF2">
    <property type="entry name" value="PHOSPHOCARRIER PROTEIN NPR"/>
    <property type="match status" value="1"/>
</dbReference>
<name>A0A0K9Z1D2_9BACL</name>
<dbReference type="Proteomes" id="UP000036834">
    <property type="component" value="Unassembled WGS sequence"/>
</dbReference>
<evidence type="ECO:0000313" key="11">
    <source>
        <dbReference type="Proteomes" id="UP000319578"/>
    </source>
</evidence>
<evidence type="ECO:0000313" key="9">
    <source>
        <dbReference type="EMBL" id="KNB74778.1"/>
    </source>
</evidence>
<dbReference type="InterPro" id="IPR050399">
    <property type="entry name" value="HPr"/>
</dbReference>
<dbReference type="PANTHER" id="PTHR33705">
    <property type="entry name" value="PHOSPHOCARRIER PROTEIN HPR"/>
    <property type="match status" value="1"/>
</dbReference>
<comment type="function">
    <text evidence="1">General (non sugar-specific) component of the phosphoenolpyruvate-dependent sugar phosphotransferase system (sugar PTS). This major carbohydrate active-transport system catalyzes the phosphorylation of incoming sugar substrates concomitantly with their translocation across the cell membrane. The phosphoryl group from phosphoenolpyruvate (PEP) is transferred to the phosphoryl carrier protein HPr by enzyme I. Phospho-HPr then transfers it to the PTS EIIA domain.</text>
</comment>
<dbReference type="GO" id="GO:0005737">
    <property type="term" value="C:cytoplasm"/>
    <property type="evidence" value="ECO:0007669"/>
    <property type="project" value="UniProtKB-SubCell"/>
</dbReference>
<dbReference type="InterPro" id="IPR035895">
    <property type="entry name" value="HPr-like_sf"/>
</dbReference>
<dbReference type="CDD" id="cd00367">
    <property type="entry name" value="PTS-HPr_like"/>
    <property type="match status" value="1"/>
</dbReference>
<dbReference type="Gene3D" id="3.30.1340.10">
    <property type="entry name" value="HPr-like"/>
    <property type="match status" value="1"/>
</dbReference>
<dbReference type="Pfam" id="PF00381">
    <property type="entry name" value="PTS-HPr"/>
    <property type="match status" value="1"/>
</dbReference>
<evidence type="ECO:0000256" key="6">
    <source>
        <dbReference type="ARBA" id="ARBA00022683"/>
    </source>
</evidence>
<evidence type="ECO:0000313" key="8">
    <source>
        <dbReference type="EMBL" id="GED71921.1"/>
    </source>
</evidence>
<evidence type="ECO:0000313" key="10">
    <source>
        <dbReference type="Proteomes" id="UP000036834"/>
    </source>
</evidence>
<dbReference type="PROSITE" id="PS51350">
    <property type="entry name" value="PTS_HPR_DOM"/>
    <property type="match status" value="1"/>
</dbReference>
<keyword evidence="5 9" id="KW-0813">Transport</keyword>
<dbReference type="AlphaFoldDB" id="A0A0K9Z1D2"/>
<reference evidence="10" key="1">
    <citation type="submission" date="2015-07" db="EMBL/GenBank/DDBJ databases">
        <title>Genome sequencing project for genomic taxonomy and phylogenomics of Bacillus-like bacteria.</title>
        <authorList>
            <person name="Liu B."/>
            <person name="Wang J."/>
            <person name="Zhu Y."/>
            <person name="Liu G."/>
            <person name="Chen Q."/>
            <person name="Chen Z."/>
            <person name="Lan J."/>
            <person name="Che J."/>
            <person name="Ge C."/>
            <person name="Shi H."/>
            <person name="Pan Z."/>
            <person name="Liu X."/>
        </authorList>
    </citation>
    <scope>NUCLEOTIDE SEQUENCE [LARGE SCALE GENOMIC DNA]</scope>
    <source>
        <strain evidence="10">DSM 9887</strain>
    </source>
</reference>
<evidence type="ECO:0000256" key="5">
    <source>
        <dbReference type="ARBA" id="ARBA00022597"/>
    </source>
</evidence>
<dbReference type="PRINTS" id="PR00107">
    <property type="entry name" value="PHOSPHOCPHPR"/>
</dbReference>
<comment type="subcellular location">
    <subcellularLocation>
        <location evidence="2">Cytoplasm</location>
    </subcellularLocation>
</comment>
<evidence type="ECO:0000256" key="3">
    <source>
        <dbReference type="ARBA" id="ARBA00020422"/>
    </source>
</evidence>
<dbReference type="OrthoDB" id="9809047at2"/>
<keyword evidence="5 9" id="KW-0762">Sugar transport</keyword>
<accession>A0A0K9Z1D2</accession>
<dbReference type="InterPro" id="IPR000032">
    <property type="entry name" value="HPr-like"/>
</dbReference>
<dbReference type="PATRIC" id="fig|54915.3.peg.38"/>
<dbReference type="PROSITE" id="PS00369">
    <property type="entry name" value="PTS_HPR_HIS"/>
    <property type="match status" value="1"/>
</dbReference>
<sequence length="87" mass="9330">MEKQVTILNKSGLHARPASEFVKLAARFESEITILLGTKVANAKSIINVLSLAATMGTVFTLRAVGPDEAEAIDALSSLIERKFGEE</sequence>
<keyword evidence="4" id="KW-0963">Cytoplasm</keyword>
<reference evidence="9" key="2">
    <citation type="submission" date="2015-07" db="EMBL/GenBank/DDBJ databases">
        <title>MeaNS - Measles Nucleotide Surveillance Program.</title>
        <authorList>
            <person name="Tran T."/>
            <person name="Druce J."/>
        </authorList>
    </citation>
    <scope>NUCLEOTIDE SEQUENCE</scope>
    <source>
        <strain evidence="9">DSM 9887</strain>
    </source>
</reference>
<feature type="domain" description="HPr" evidence="7">
    <location>
        <begin position="1"/>
        <end position="87"/>
    </location>
</feature>
<dbReference type="PROSITE" id="PS00589">
    <property type="entry name" value="PTS_HPR_SER"/>
    <property type="match status" value="1"/>
</dbReference>
<keyword evidence="6" id="KW-0598">Phosphotransferase system</keyword>
<dbReference type="RefSeq" id="WP_049736401.1">
    <property type="nucleotide sequence ID" value="NZ_BJON01000024.1"/>
</dbReference>
<protein>
    <recommendedName>
        <fullName evidence="3">Phosphocarrier protein HPr</fullName>
    </recommendedName>
</protein>
<dbReference type="STRING" id="54915.ADS79_00165"/>
<organism evidence="9 10">
    <name type="scientific">Brevibacillus reuszeri</name>
    <dbReference type="NCBI Taxonomy" id="54915"/>
    <lineage>
        <taxon>Bacteria</taxon>
        <taxon>Bacillati</taxon>
        <taxon>Bacillota</taxon>
        <taxon>Bacilli</taxon>
        <taxon>Bacillales</taxon>
        <taxon>Paenibacillaceae</taxon>
        <taxon>Brevibacillus</taxon>
    </lineage>
</organism>
<dbReference type="EMBL" id="BJON01000024">
    <property type="protein sequence ID" value="GED71921.1"/>
    <property type="molecule type" value="Genomic_DNA"/>
</dbReference>
<proteinExistence type="predicted"/>
<reference evidence="8 11" key="3">
    <citation type="submission" date="2019-06" db="EMBL/GenBank/DDBJ databases">
        <title>Whole genome shotgun sequence of Brevibacillus reuszeri NBRC 15719.</title>
        <authorList>
            <person name="Hosoyama A."/>
            <person name="Uohara A."/>
            <person name="Ohji S."/>
            <person name="Ichikawa N."/>
        </authorList>
    </citation>
    <scope>NUCLEOTIDE SEQUENCE [LARGE SCALE GENOMIC DNA]</scope>
    <source>
        <strain evidence="8 11">NBRC 15719</strain>
    </source>
</reference>
<comment type="caution">
    <text evidence="9">The sequence shown here is derived from an EMBL/GenBank/DDBJ whole genome shotgun (WGS) entry which is preliminary data.</text>
</comment>
<dbReference type="GO" id="GO:0009401">
    <property type="term" value="P:phosphoenolpyruvate-dependent sugar phosphotransferase system"/>
    <property type="evidence" value="ECO:0007669"/>
    <property type="project" value="UniProtKB-KW"/>
</dbReference>
<dbReference type="InterPro" id="IPR002114">
    <property type="entry name" value="PTS_HPr_Ser_P_site"/>
</dbReference>